<accession>A0A0D2MVM5</accession>
<dbReference type="SMART" id="SM00066">
    <property type="entry name" value="GAL4"/>
    <property type="match status" value="4"/>
</dbReference>
<dbReference type="OrthoDB" id="2123952at2759"/>
<keyword evidence="2" id="KW-0238">DNA-binding</keyword>
<gene>
    <name evidence="7" type="ORF">HYPSUDRAFT_795681</name>
</gene>
<feature type="compositionally biased region" description="Low complexity" evidence="5">
    <location>
        <begin position="159"/>
        <end position="173"/>
    </location>
</feature>
<dbReference type="GO" id="GO:0000435">
    <property type="term" value="P:positive regulation of transcription from RNA polymerase II promoter by galactose"/>
    <property type="evidence" value="ECO:0007669"/>
    <property type="project" value="TreeGrafter"/>
</dbReference>
<dbReference type="InterPro" id="IPR051127">
    <property type="entry name" value="Fungal_SecMet_Regulators"/>
</dbReference>
<evidence type="ECO:0000256" key="4">
    <source>
        <dbReference type="ARBA" id="ARBA00023242"/>
    </source>
</evidence>
<dbReference type="STRING" id="945553.A0A0D2MVM5"/>
<feature type="region of interest" description="Disordered" evidence="5">
    <location>
        <begin position="38"/>
        <end position="57"/>
    </location>
</feature>
<dbReference type="Gene3D" id="4.10.240.10">
    <property type="entry name" value="Zn(2)-C6 fungal-type DNA-binding domain"/>
    <property type="match status" value="4"/>
</dbReference>
<dbReference type="InterPro" id="IPR036864">
    <property type="entry name" value="Zn2-C6_fun-type_DNA-bd_sf"/>
</dbReference>
<feature type="domain" description="Zn(2)-C6 fungal-type" evidence="6">
    <location>
        <begin position="222"/>
        <end position="251"/>
    </location>
</feature>
<evidence type="ECO:0000256" key="2">
    <source>
        <dbReference type="ARBA" id="ARBA00023125"/>
    </source>
</evidence>
<dbReference type="PROSITE" id="PS50048">
    <property type="entry name" value="ZN2_CY6_FUNGAL_2"/>
    <property type="match status" value="4"/>
</dbReference>
<keyword evidence="1" id="KW-0805">Transcription regulation</keyword>
<dbReference type="GO" id="GO:0005634">
    <property type="term" value="C:nucleus"/>
    <property type="evidence" value="ECO:0007669"/>
    <property type="project" value="TreeGrafter"/>
</dbReference>
<dbReference type="GO" id="GO:0000978">
    <property type="term" value="F:RNA polymerase II cis-regulatory region sequence-specific DNA binding"/>
    <property type="evidence" value="ECO:0007669"/>
    <property type="project" value="TreeGrafter"/>
</dbReference>
<feature type="region of interest" description="Disordered" evidence="5">
    <location>
        <begin position="154"/>
        <end position="173"/>
    </location>
</feature>
<dbReference type="PANTHER" id="PTHR47424">
    <property type="entry name" value="REGULATORY PROTEIN GAL4"/>
    <property type="match status" value="1"/>
</dbReference>
<evidence type="ECO:0000256" key="3">
    <source>
        <dbReference type="ARBA" id="ARBA00023163"/>
    </source>
</evidence>
<feature type="domain" description="Zn(2)-C6 fungal-type" evidence="6">
    <location>
        <begin position="78"/>
        <end position="110"/>
    </location>
</feature>
<feature type="domain" description="Zn(2)-C6 fungal-type" evidence="6">
    <location>
        <begin position="111"/>
        <end position="140"/>
    </location>
</feature>
<dbReference type="InterPro" id="IPR001138">
    <property type="entry name" value="Zn2Cys6_DnaBD"/>
</dbReference>
<dbReference type="Proteomes" id="UP000054270">
    <property type="component" value="Unassembled WGS sequence"/>
</dbReference>
<evidence type="ECO:0000259" key="6">
    <source>
        <dbReference type="PROSITE" id="PS50048"/>
    </source>
</evidence>
<protein>
    <recommendedName>
        <fullName evidence="6">Zn(2)-C6 fungal-type domain-containing protein</fullName>
    </recommendedName>
</protein>
<dbReference type="PANTHER" id="PTHR47424:SF3">
    <property type="entry name" value="REGULATORY PROTEIN GAL4"/>
    <property type="match status" value="1"/>
</dbReference>
<keyword evidence="3" id="KW-0804">Transcription</keyword>
<dbReference type="GO" id="GO:0000981">
    <property type="term" value="F:DNA-binding transcription factor activity, RNA polymerase II-specific"/>
    <property type="evidence" value="ECO:0007669"/>
    <property type="project" value="InterPro"/>
</dbReference>
<dbReference type="CDD" id="cd00067">
    <property type="entry name" value="GAL4"/>
    <property type="match status" value="2"/>
</dbReference>
<dbReference type="AlphaFoldDB" id="A0A0D2MVM5"/>
<evidence type="ECO:0000256" key="1">
    <source>
        <dbReference type="ARBA" id="ARBA00023015"/>
    </source>
</evidence>
<dbReference type="GO" id="GO:0008270">
    <property type="term" value="F:zinc ion binding"/>
    <property type="evidence" value="ECO:0007669"/>
    <property type="project" value="InterPro"/>
</dbReference>
<name>A0A0D2MVM5_HYPSF</name>
<feature type="domain" description="Zn(2)-C6 fungal-type" evidence="6">
    <location>
        <begin position="182"/>
        <end position="211"/>
    </location>
</feature>
<evidence type="ECO:0000313" key="8">
    <source>
        <dbReference type="Proteomes" id="UP000054270"/>
    </source>
</evidence>
<sequence>MQTLSIKIQTFTLGICSAPCVASRCLHCSYVRGRYTLRGKPSSSSSETTSVGVGMNSNPALPISDGAVLPWPRRTSKACASCRRDKIRCDGSRPCGGCRKKGYPAEQCTEGCEPCRRARVRCEEGKPCPRCGELGLECSASPVLAMHAPPLASMSSAGARHTSGSTSSKSAASRAGDRAKLACSNCRRDNKKCDDQRPCSRCVARSEECVHLPRGPKLIKLRCEECRMHNKRCEETRPCQYCIDLGNQCVTATRKGRGHGTRVKAACVACRCLPLLVLLPRGDVS</sequence>
<reference evidence="8" key="1">
    <citation type="submission" date="2014-04" db="EMBL/GenBank/DDBJ databases">
        <title>Evolutionary Origins and Diversification of the Mycorrhizal Mutualists.</title>
        <authorList>
            <consortium name="DOE Joint Genome Institute"/>
            <consortium name="Mycorrhizal Genomics Consortium"/>
            <person name="Kohler A."/>
            <person name="Kuo A."/>
            <person name="Nagy L.G."/>
            <person name="Floudas D."/>
            <person name="Copeland A."/>
            <person name="Barry K.W."/>
            <person name="Cichocki N."/>
            <person name="Veneault-Fourrey C."/>
            <person name="LaButti K."/>
            <person name="Lindquist E.A."/>
            <person name="Lipzen A."/>
            <person name="Lundell T."/>
            <person name="Morin E."/>
            <person name="Murat C."/>
            <person name="Riley R."/>
            <person name="Ohm R."/>
            <person name="Sun H."/>
            <person name="Tunlid A."/>
            <person name="Henrissat B."/>
            <person name="Grigoriev I.V."/>
            <person name="Hibbett D.S."/>
            <person name="Martin F."/>
        </authorList>
    </citation>
    <scope>NUCLEOTIDE SEQUENCE [LARGE SCALE GENOMIC DNA]</scope>
    <source>
        <strain evidence="8">FD-334 SS-4</strain>
    </source>
</reference>
<proteinExistence type="predicted"/>
<dbReference type="SUPFAM" id="SSF57701">
    <property type="entry name" value="Zn2/Cys6 DNA-binding domain"/>
    <property type="match status" value="4"/>
</dbReference>
<evidence type="ECO:0000313" key="7">
    <source>
        <dbReference type="EMBL" id="KJA28033.1"/>
    </source>
</evidence>
<dbReference type="Pfam" id="PF00172">
    <property type="entry name" value="Zn_clus"/>
    <property type="match status" value="4"/>
</dbReference>
<keyword evidence="8" id="KW-1185">Reference proteome</keyword>
<dbReference type="EMBL" id="KN817522">
    <property type="protein sequence ID" value="KJA28033.1"/>
    <property type="molecule type" value="Genomic_DNA"/>
</dbReference>
<organism evidence="7 8">
    <name type="scientific">Hypholoma sublateritium (strain FD-334 SS-4)</name>
    <dbReference type="NCBI Taxonomy" id="945553"/>
    <lineage>
        <taxon>Eukaryota</taxon>
        <taxon>Fungi</taxon>
        <taxon>Dikarya</taxon>
        <taxon>Basidiomycota</taxon>
        <taxon>Agaricomycotina</taxon>
        <taxon>Agaricomycetes</taxon>
        <taxon>Agaricomycetidae</taxon>
        <taxon>Agaricales</taxon>
        <taxon>Agaricineae</taxon>
        <taxon>Strophariaceae</taxon>
        <taxon>Hypholoma</taxon>
    </lineage>
</organism>
<evidence type="ECO:0000256" key="5">
    <source>
        <dbReference type="SAM" id="MobiDB-lite"/>
    </source>
</evidence>
<keyword evidence="4" id="KW-0539">Nucleus</keyword>